<sequence>MFRFEEGRMYQMPVHFGPCCTPRQDPEGKRFCSYGPQESALHTLVCQTEGAAVERFLPEGFSLRRPYLFFTHKMHRNLPWLAGRGYNVVTCNVPVTYTGTRETVRGQYQLAIWESHADPILCGREQLGYSKLYAEIEDLHAFQGVASAALSSWGFRFLELRFDRNRPPEDAPLLEALLSDPENEGLLHYKYIPRTGDGFSQADAAYVTLTPKVFSPPPGLPALPPPERTLCSGGLEWHTPEWRDMPTQYHIVQGLASLPVLRVIGAAAAQTKHYNDVYDQRIVR</sequence>
<dbReference type="InterPro" id="IPR023375">
    <property type="entry name" value="ADC_dom_sf"/>
</dbReference>
<dbReference type="Gene3D" id="2.40.400.10">
    <property type="entry name" value="Acetoacetate decarboxylase-like"/>
    <property type="match status" value="1"/>
</dbReference>
<dbReference type="InterPro" id="IPR010451">
    <property type="entry name" value="Acetoacetate_decarboxylase"/>
</dbReference>
<dbReference type="EMBL" id="JACOPP010000006">
    <property type="protein sequence ID" value="MBC5733309.1"/>
    <property type="molecule type" value="Genomic_DNA"/>
</dbReference>
<dbReference type="AlphaFoldDB" id="A0A8J6MA56"/>
<dbReference type="RefSeq" id="WP_186907212.1">
    <property type="nucleotide sequence ID" value="NZ_JACOPP010000006.1"/>
</dbReference>
<dbReference type="SUPFAM" id="SSF160104">
    <property type="entry name" value="Acetoacetate decarboxylase-like"/>
    <property type="match status" value="1"/>
</dbReference>
<comment type="caution">
    <text evidence="1">The sequence shown here is derived from an EMBL/GenBank/DDBJ whole genome shotgun (WGS) entry which is preliminary data.</text>
</comment>
<accession>A0A8J6MA56</accession>
<evidence type="ECO:0000313" key="1">
    <source>
        <dbReference type="EMBL" id="MBC5733309.1"/>
    </source>
</evidence>
<keyword evidence="2" id="KW-1185">Reference proteome</keyword>
<protein>
    <submittedName>
        <fullName evidence="1">Acetoacetate decarboxylase family protein</fullName>
    </submittedName>
</protein>
<evidence type="ECO:0000313" key="2">
    <source>
        <dbReference type="Proteomes" id="UP000661435"/>
    </source>
</evidence>
<gene>
    <name evidence="1" type="ORF">H8S57_06170</name>
</gene>
<dbReference type="GO" id="GO:0016829">
    <property type="term" value="F:lyase activity"/>
    <property type="evidence" value="ECO:0007669"/>
    <property type="project" value="InterPro"/>
</dbReference>
<organism evidence="1 2">
    <name type="scientific">Lawsonibacter hominis</name>
    <dbReference type="NCBI Taxonomy" id="2763053"/>
    <lineage>
        <taxon>Bacteria</taxon>
        <taxon>Bacillati</taxon>
        <taxon>Bacillota</taxon>
        <taxon>Clostridia</taxon>
        <taxon>Eubacteriales</taxon>
        <taxon>Oscillospiraceae</taxon>
        <taxon>Lawsonibacter</taxon>
    </lineage>
</organism>
<dbReference type="Pfam" id="PF06314">
    <property type="entry name" value="ADC"/>
    <property type="match status" value="1"/>
</dbReference>
<dbReference type="Proteomes" id="UP000661435">
    <property type="component" value="Unassembled WGS sequence"/>
</dbReference>
<proteinExistence type="predicted"/>
<reference evidence="1" key="1">
    <citation type="submission" date="2020-08" db="EMBL/GenBank/DDBJ databases">
        <title>Genome public.</title>
        <authorList>
            <person name="Liu C."/>
            <person name="Sun Q."/>
        </authorList>
    </citation>
    <scope>NUCLEOTIDE SEQUENCE</scope>
    <source>
        <strain evidence="1">NSJ-51</strain>
    </source>
</reference>
<name>A0A8J6MA56_9FIRM</name>